<feature type="transmembrane region" description="Helical" evidence="1">
    <location>
        <begin position="70"/>
        <end position="88"/>
    </location>
</feature>
<dbReference type="KEGG" id="sox:TM7x_03680"/>
<evidence type="ECO:0008006" key="4">
    <source>
        <dbReference type="Google" id="ProtNLM"/>
    </source>
</evidence>
<keyword evidence="1" id="KW-0812">Transmembrane</keyword>
<proteinExistence type="predicted"/>
<keyword evidence="1" id="KW-1133">Transmembrane helix</keyword>
<dbReference type="EMBL" id="CP007496">
    <property type="protein sequence ID" value="AJA06947.1"/>
    <property type="molecule type" value="Genomic_DNA"/>
</dbReference>
<keyword evidence="3" id="KW-1185">Reference proteome</keyword>
<accession>A0A6S4GWK5</accession>
<organism evidence="2 3">
    <name type="scientific">Candidatus Nanosynbacter lyticus</name>
    <dbReference type="NCBI Taxonomy" id="2093824"/>
    <lineage>
        <taxon>Bacteria</taxon>
        <taxon>Candidatus Saccharimonadota</taxon>
        <taxon>Candidatus Saccharimonadia</taxon>
        <taxon>Candidatus Nanosynbacterales</taxon>
        <taxon>Candidatus Nanosynbacteraceae</taxon>
        <taxon>Candidatus Nanosynbacter</taxon>
    </lineage>
</organism>
<sequence>MRYLVLVLLNVPIILAALINIITQYKLRKVSVARFRHQLIIWVVIMVVLIGSFPLYNISIGHPPLDSSELSLFDILQTTAIILLFYIANNQRQRIDQNERRLRDLHQELSIRLSDEK</sequence>
<dbReference type="Proteomes" id="UP000030902">
    <property type="component" value="Chromosome"/>
</dbReference>
<evidence type="ECO:0000256" key="1">
    <source>
        <dbReference type="SAM" id="Phobius"/>
    </source>
</evidence>
<dbReference type="AlphaFoldDB" id="A0A6S4GWK5"/>
<reference evidence="2 3" key="1">
    <citation type="journal article" date="2015" name="Proc. Natl. Acad. Sci. U.S.A.">
        <title>Cultivation of a human-associated TM7 phylotype reveals a reduced genome and epibiotic parasitic lifestyle.</title>
        <authorList>
            <person name="He X."/>
            <person name="McLean J.S."/>
            <person name="Edlund A."/>
            <person name="Yooseph S."/>
            <person name="Hall A.P."/>
            <person name="Liu S.Y."/>
            <person name="Dorrestein P.C."/>
            <person name="Esquenazi E."/>
            <person name="Hunter R.C."/>
            <person name="Cheng G."/>
            <person name="Nelson K.E."/>
            <person name="Lux R."/>
            <person name="Shi W."/>
        </authorList>
    </citation>
    <scope>NUCLEOTIDE SEQUENCE [LARGE SCALE GENOMIC DNA]</scope>
    <source>
        <strain evidence="2 3">TM7x</strain>
    </source>
</reference>
<evidence type="ECO:0000313" key="3">
    <source>
        <dbReference type="Proteomes" id="UP000030902"/>
    </source>
</evidence>
<dbReference type="RefSeq" id="WP_039327887.1">
    <property type="nucleotide sequence ID" value="NZ_CP007496.1"/>
</dbReference>
<keyword evidence="1" id="KW-0472">Membrane</keyword>
<feature type="transmembrane region" description="Helical" evidence="1">
    <location>
        <begin position="6"/>
        <end position="27"/>
    </location>
</feature>
<protein>
    <recommendedName>
        <fullName evidence="4">DUF2304 domain-containing protein</fullName>
    </recommendedName>
</protein>
<evidence type="ECO:0000313" key="2">
    <source>
        <dbReference type="EMBL" id="AJA06947.1"/>
    </source>
</evidence>
<feature type="transmembrane region" description="Helical" evidence="1">
    <location>
        <begin position="39"/>
        <end position="58"/>
    </location>
</feature>
<name>A0A6S4GWK5_9BACT</name>
<gene>
    <name evidence="2" type="ORF">TM7x_03680</name>
</gene>